<protein>
    <submittedName>
        <fullName evidence="3">Uncharacterized protein LOC106022221</fullName>
    </submittedName>
</protein>
<evidence type="ECO:0000256" key="1">
    <source>
        <dbReference type="SAM" id="MobiDB-lite"/>
    </source>
</evidence>
<keyword evidence="2" id="KW-1185">Reference proteome</keyword>
<gene>
    <name evidence="3" type="primary">LOC106022221</name>
</gene>
<feature type="region of interest" description="Disordered" evidence="1">
    <location>
        <begin position="1"/>
        <end position="24"/>
    </location>
</feature>
<sequence length="293" mass="32459">MTAPIAPAQGSNVRDSPGVETSPRGWHTIFLPPVPKKVRPLLPRPCLYLLLPPQRTDTCLAAAFFFPCWVAGGGHTTTTTLAKGRICLGFQSSYPEGLLLPPPPTPPRRRRLRRVDKHTGQGGAAGQFRAPSKSPIITTTPTLLMGWGNRTEPAEWHLLWLHLRVPSYAPAFPYSTAPPRASEELEGASSHILSRLRRPSPPQPPVSASLPRSLPKSPHPCVHHARRLPGVAGRRSVFRHRPVENWRTMDPLSRKMRIHTEAEFCMVFQGILKRLKCHDRQLQTSTGACGSEI</sequence>
<feature type="region of interest" description="Disordered" evidence="1">
    <location>
        <begin position="178"/>
        <end position="221"/>
    </location>
</feature>
<dbReference type="RefSeq" id="XP_040594517.1">
    <property type="nucleotide sequence ID" value="XM_040738583.1"/>
</dbReference>
<dbReference type="GeneID" id="106022221"/>
<reference evidence="3" key="1">
    <citation type="submission" date="2025-08" db="UniProtKB">
        <authorList>
            <consortium name="RefSeq"/>
        </authorList>
    </citation>
    <scope>IDENTIFICATION</scope>
    <source>
        <tissue evidence="3">Liver</tissue>
    </source>
</reference>
<name>A0ABM2WUW7_MESAU</name>
<accession>A0ABM2WUW7</accession>
<evidence type="ECO:0000313" key="3">
    <source>
        <dbReference type="RefSeq" id="XP_040594517.1"/>
    </source>
</evidence>
<dbReference type="Proteomes" id="UP000886700">
    <property type="component" value="Unplaced"/>
</dbReference>
<organism evidence="2 3">
    <name type="scientific">Mesocricetus auratus</name>
    <name type="common">Golden hamster</name>
    <dbReference type="NCBI Taxonomy" id="10036"/>
    <lineage>
        <taxon>Eukaryota</taxon>
        <taxon>Metazoa</taxon>
        <taxon>Chordata</taxon>
        <taxon>Craniata</taxon>
        <taxon>Vertebrata</taxon>
        <taxon>Euteleostomi</taxon>
        <taxon>Mammalia</taxon>
        <taxon>Eutheria</taxon>
        <taxon>Euarchontoglires</taxon>
        <taxon>Glires</taxon>
        <taxon>Rodentia</taxon>
        <taxon>Myomorpha</taxon>
        <taxon>Muroidea</taxon>
        <taxon>Cricetidae</taxon>
        <taxon>Cricetinae</taxon>
        <taxon>Mesocricetus</taxon>
    </lineage>
</organism>
<evidence type="ECO:0000313" key="2">
    <source>
        <dbReference type="Proteomes" id="UP000886700"/>
    </source>
</evidence>
<proteinExistence type="predicted"/>